<evidence type="ECO:0000256" key="1">
    <source>
        <dbReference type="SAM" id="MobiDB-lite"/>
    </source>
</evidence>
<dbReference type="EMBL" id="CP124543">
    <property type="protein sequence ID" value="WGV23809.1"/>
    <property type="molecule type" value="Genomic_DNA"/>
</dbReference>
<feature type="region of interest" description="Disordered" evidence="1">
    <location>
        <begin position="51"/>
        <end position="92"/>
    </location>
</feature>
<gene>
    <name evidence="2" type="ORF">QI031_18570</name>
</gene>
<reference evidence="2 3" key="1">
    <citation type="journal article" date="2023" name="Limnol Oceanogr Lett">
        <title>Environmental adaptations by the intertidal Antarctic cyanobacterium Halotia branconii CENA392 as revealed using long-read genome sequencing.</title>
        <authorList>
            <person name="Dextro R.B."/>
            <person name="Delbaje E."/>
            <person name="Freitas P.N.N."/>
            <person name="Geraldes V."/>
            <person name="Pinto E."/>
            <person name="Long P.F."/>
            <person name="Fiore M.F."/>
        </authorList>
    </citation>
    <scope>NUCLEOTIDE SEQUENCE [LARGE SCALE GENOMIC DNA]</scope>
    <source>
        <strain evidence="2 3">CENA392</strain>
    </source>
</reference>
<feature type="compositionally biased region" description="Acidic residues" evidence="1">
    <location>
        <begin position="56"/>
        <end position="74"/>
    </location>
</feature>
<evidence type="ECO:0000313" key="2">
    <source>
        <dbReference type="EMBL" id="WGV23809.1"/>
    </source>
</evidence>
<dbReference type="RefSeq" id="WP_281481139.1">
    <property type="nucleotide sequence ID" value="NZ_CP124543.1"/>
</dbReference>
<dbReference type="KEGG" id="hbq:QI031_18570"/>
<name>A0AAJ6NNK3_9CYAN</name>
<organism evidence="2 3">
    <name type="scientific">Halotia branconii CENA392</name>
    <dbReference type="NCBI Taxonomy" id="1539056"/>
    <lineage>
        <taxon>Bacteria</taxon>
        <taxon>Bacillati</taxon>
        <taxon>Cyanobacteriota</taxon>
        <taxon>Cyanophyceae</taxon>
        <taxon>Nostocales</taxon>
        <taxon>Nodulariaceae</taxon>
        <taxon>Halotia</taxon>
    </lineage>
</organism>
<sequence length="208" mass="23340">MANKGGRGRIRVFFAEVEDDDETIQEGLQAINVAANKIFQSPPKTIKVLSASAVPSDEDELVEELDTEDEEEDVSVASVSTNSKQKKSSYKPPTMTIVKDLNLRPEGEPSFRDFHSQKNPKTQEEAITVAVYYLKRVLELDKITPNHVFTCFKDVGLRTPKNMPQRIRETATRKGWVDTSERSNIKITNHGENLVDHDLPAAKGKKDS</sequence>
<proteinExistence type="predicted"/>
<accession>A0AAJ6NNK3</accession>
<protein>
    <submittedName>
        <fullName evidence="2">Uncharacterized protein</fullName>
    </submittedName>
</protein>
<evidence type="ECO:0000313" key="3">
    <source>
        <dbReference type="Proteomes" id="UP001223520"/>
    </source>
</evidence>
<dbReference type="AlphaFoldDB" id="A0AAJ6NNK3"/>
<dbReference type="Proteomes" id="UP001223520">
    <property type="component" value="Chromosome"/>
</dbReference>
<keyword evidence="3" id="KW-1185">Reference proteome</keyword>